<evidence type="ECO:0000313" key="2">
    <source>
        <dbReference type="Proteomes" id="UP000515917"/>
    </source>
</evidence>
<dbReference type="EMBL" id="CP025781">
    <property type="protein sequence ID" value="QBC42217.1"/>
    <property type="molecule type" value="Genomic_DNA"/>
</dbReference>
<keyword evidence="1" id="KW-0449">Lipoprotein</keyword>
<dbReference type="PANTHER" id="PTHR37625:SF4">
    <property type="entry name" value="OUTER MEMBRANE LIPOPROTEIN"/>
    <property type="match status" value="1"/>
</dbReference>
<dbReference type="InterPro" id="IPR038706">
    <property type="entry name" value="Type_VI_SciN-like_sf"/>
</dbReference>
<dbReference type="AlphaFoldDB" id="A0A7G3G4N8"/>
<dbReference type="Pfam" id="PF12790">
    <property type="entry name" value="T6SS-SciN"/>
    <property type="match status" value="1"/>
</dbReference>
<dbReference type="Gene3D" id="2.60.40.4150">
    <property type="entry name" value="Type VI secretion system, lipoprotein SciN"/>
    <property type="match status" value="1"/>
</dbReference>
<organism evidence="1 2">
    <name type="scientific">Iodobacter fluviatilis</name>
    <dbReference type="NCBI Taxonomy" id="537"/>
    <lineage>
        <taxon>Bacteria</taxon>
        <taxon>Pseudomonadati</taxon>
        <taxon>Pseudomonadota</taxon>
        <taxon>Betaproteobacteria</taxon>
        <taxon>Neisseriales</taxon>
        <taxon>Chitinibacteraceae</taxon>
        <taxon>Iodobacter</taxon>
    </lineage>
</organism>
<gene>
    <name evidence="1" type="ORF">C1H71_00690</name>
</gene>
<reference evidence="1 2" key="1">
    <citation type="submission" date="2018-01" db="EMBL/GenBank/DDBJ databases">
        <title>Genome sequence of Iodobacter sp. strain PCH194 isolated from Indian Trans-Himalaya.</title>
        <authorList>
            <person name="Kumar V."/>
            <person name="Thakur V."/>
            <person name="Kumar S."/>
            <person name="Singh D."/>
        </authorList>
    </citation>
    <scope>NUCLEOTIDE SEQUENCE [LARGE SCALE GENOMIC DNA]</scope>
    <source>
        <strain evidence="1 2">PCH194</strain>
    </source>
</reference>
<accession>A0A7G3G4N8</accession>
<keyword evidence="2" id="KW-1185">Reference proteome</keyword>
<sequence length="210" mass="23330">MRGTLFASVFKPILKRFFKKLSHMQINSIKKHAQQFMAISCALLLVACASSGPKPFKIHGEADPSLNRDSSGKPLSLVLRLYQLKTPDEFNRLTFDSLVSGKSDAELLGTSMLSQNEFMLLPGKTLALDDKIAEEAKYVGIVGFFRKPDPQFWRVLVSAEDIRDAKELSFKAQDCFLQVIQPKTQSIPGQPAVFKADCGFAFKKAAPKSK</sequence>
<dbReference type="InterPro" id="IPR017734">
    <property type="entry name" value="T6SS_SciN"/>
</dbReference>
<dbReference type="NCBIfam" id="TIGR03352">
    <property type="entry name" value="VI_chp_3"/>
    <property type="match status" value="1"/>
</dbReference>
<name>A0A7G3G4N8_9NEIS</name>
<dbReference type="KEGG" id="ifl:C1H71_00690"/>
<dbReference type="Proteomes" id="UP000515917">
    <property type="component" value="Chromosome"/>
</dbReference>
<dbReference type="PANTHER" id="PTHR37625">
    <property type="entry name" value="OUTER MEMBRANE LIPOPROTEIN-RELATED"/>
    <property type="match status" value="1"/>
</dbReference>
<proteinExistence type="predicted"/>
<protein>
    <submittedName>
        <fullName evidence="1">Type VI secretion system lipoprotein TssJ</fullName>
    </submittedName>
</protein>
<evidence type="ECO:0000313" key="1">
    <source>
        <dbReference type="EMBL" id="QBC42217.1"/>
    </source>
</evidence>